<dbReference type="EMBL" id="JBBWWQ010000001">
    <property type="protein sequence ID" value="KAK8957719.1"/>
    <property type="molecule type" value="Genomic_DNA"/>
</dbReference>
<dbReference type="InterPro" id="IPR008581">
    <property type="entry name" value="DUF863_pln"/>
</dbReference>
<dbReference type="PANTHER" id="PTHR33167">
    <property type="entry name" value="TRANSCRIPTION FACTOR, PUTATIVE (DUF863)-RELATED"/>
    <property type="match status" value="1"/>
</dbReference>
<reference evidence="2 3" key="1">
    <citation type="journal article" date="2022" name="Nat. Plants">
        <title>Genomes of leafy and leafless Platanthera orchids illuminate the evolution of mycoheterotrophy.</title>
        <authorList>
            <person name="Li M.H."/>
            <person name="Liu K.W."/>
            <person name="Li Z."/>
            <person name="Lu H.C."/>
            <person name="Ye Q.L."/>
            <person name="Zhang D."/>
            <person name="Wang J.Y."/>
            <person name="Li Y.F."/>
            <person name="Zhong Z.M."/>
            <person name="Liu X."/>
            <person name="Yu X."/>
            <person name="Liu D.K."/>
            <person name="Tu X.D."/>
            <person name="Liu B."/>
            <person name="Hao Y."/>
            <person name="Liao X.Y."/>
            <person name="Jiang Y.T."/>
            <person name="Sun W.H."/>
            <person name="Chen J."/>
            <person name="Chen Y.Q."/>
            <person name="Ai Y."/>
            <person name="Zhai J.W."/>
            <person name="Wu S.S."/>
            <person name="Zhou Z."/>
            <person name="Hsiao Y.Y."/>
            <person name="Wu W.L."/>
            <person name="Chen Y.Y."/>
            <person name="Lin Y.F."/>
            <person name="Hsu J.L."/>
            <person name="Li C.Y."/>
            <person name="Wang Z.W."/>
            <person name="Zhao X."/>
            <person name="Zhong W.Y."/>
            <person name="Ma X.K."/>
            <person name="Ma L."/>
            <person name="Huang J."/>
            <person name="Chen G.Z."/>
            <person name="Huang M.Z."/>
            <person name="Huang L."/>
            <person name="Peng D.H."/>
            <person name="Luo Y.B."/>
            <person name="Zou S.Q."/>
            <person name="Chen S.P."/>
            <person name="Lan S."/>
            <person name="Tsai W.C."/>
            <person name="Van de Peer Y."/>
            <person name="Liu Z.J."/>
        </authorList>
    </citation>
    <scope>NUCLEOTIDE SEQUENCE [LARGE SCALE GENOMIC DNA]</scope>
    <source>
        <strain evidence="2">Lor287</strain>
    </source>
</reference>
<dbReference type="Proteomes" id="UP001418222">
    <property type="component" value="Unassembled WGS sequence"/>
</dbReference>
<sequence length="623" mass="69014">MASRFCIEDSGTDLHRIFSGGGGGGEMMLKVGDLNLNHSVQVFGDSTMESLKQAMLQHEFIFRNQVRELHRLYWTQKNLMNEFGLKRFDSLAPCSTSFVAPPIGSKDSVEKRNAFSVSYQSVEIWNSLSRNVGSLEEFKGQSSSNVLKNHEVDFGLDLTRRNGKDPTFYDPGVLPVNFTNGGLGETKSENIIRCYARKRKEVIDREDSVELERHKPTIAVPCAQVSLMPSVSRLNEEDGVGLQEKKPSSSCAGLQVSPIATSDDQPRKKRRAASPMPFDLNIPLEHDEQSNSFPDNASISHNLASSANTATKTSCENKDDCSLDSKLAHNTIDDPEDAKNSAGMARACSIEGECREKPTEGSTDSSYRVFVRRNASSISSMNLSKEGKDAGIKRQDSNITSSHSTNLQQTVVNMDLIAKPAGQEGSEEDITSSHGAQALYLHSRKIVLNTAERSADDSITTQLTSSQNEELDATISVAAEILIKISSECRAIPTEQLDGIRAPEPESNDAGDLPQYSSDSFERMTLQLSEVRSEDRRSMIEQSSVDGTGRKGRGPGLRRGRGFRDFQKEILPGLVTLSRHEICEDLHDIGHERRRIVSRDARDSWFVPVRNRRSNLPSGRRRR</sequence>
<gene>
    <name evidence="2" type="ORF">KSP39_PZI000743</name>
</gene>
<evidence type="ECO:0000256" key="1">
    <source>
        <dbReference type="SAM" id="MobiDB-lite"/>
    </source>
</evidence>
<feature type="compositionally biased region" description="Polar residues" evidence="1">
    <location>
        <begin position="290"/>
        <end position="299"/>
    </location>
</feature>
<feature type="region of interest" description="Disordered" evidence="1">
    <location>
        <begin position="530"/>
        <end position="561"/>
    </location>
</feature>
<feature type="region of interest" description="Disordered" evidence="1">
    <location>
        <begin position="236"/>
        <end position="299"/>
    </location>
</feature>
<comment type="caution">
    <text evidence="2">The sequence shown here is derived from an EMBL/GenBank/DDBJ whole genome shotgun (WGS) entry which is preliminary data.</text>
</comment>
<feature type="compositionally biased region" description="Polar residues" evidence="1">
    <location>
        <begin position="248"/>
        <end position="263"/>
    </location>
</feature>
<accession>A0AAP0GG43</accession>
<proteinExistence type="predicted"/>
<dbReference type="PANTHER" id="PTHR33167:SF43">
    <property type="entry name" value="PROTEIN WAVE"/>
    <property type="match status" value="1"/>
</dbReference>
<protein>
    <submittedName>
        <fullName evidence="2">Uncharacterized protein</fullName>
    </submittedName>
</protein>
<name>A0AAP0GG43_9ASPA</name>
<keyword evidence="3" id="KW-1185">Reference proteome</keyword>
<organism evidence="2 3">
    <name type="scientific">Platanthera zijinensis</name>
    <dbReference type="NCBI Taxonomy" id="2320716"/>
    <lineage>
        <taxon>Eukaryota</taxon>
        <taxon>Viridiplantae</taxon>
        <taxon>Streptophyta</taxon>
        <taxon>Embryophyta</taxon>
        <taxon>Tracheophyta</taxon>
        <taxon>Spermatophyta</taxon>
        <taxon>Magnoliopsida</taxon>
        <taxon>Liliopsida</taxon>
        <taxon>Asparagales</taxon>
        <taxon>Orchidaceae</taxon>
        <taxon>Orchidoideae</taxon>
        <taxon>Orchideae</taxon>
        <taxon>Orchidinae</taxon>
        <taxon>Platanthera</taxon>
    </lineage>
</organism>
<dbReference type="AlphaFoldDB" id="A0AAP0GG43"/>
<evidence type="ECO:0000313" key="2">
    <source>
        <dbReference type="EMBL" id="KAK8957719.1"/>
    </source>
</evidence>
<feature type="region of interest" description="Disordered" evidence="1">
    <location>
        <begin position="500"/>
        <end position="519"/>
    </location>
</feature>
<evidence type="ECO:0000313" key="3">
    <source>
        <dbReference type="Proteomes" id="UP001418222"/>
    </source>
</evidence>
<dbReference type="Pfam" id="PF05904">
    <property type="entry name" value="DUF863"/>
    <property type="match status" value="1"/>
</dbReference>
<feature type="compositionally biased region" description="Basic residues" evidence="1">
    <location>
        <begin position="550"/>
        <end position="561"/>
    </location>
</feature>